<dbReference type="AlphaFoldDB" id="A0A8H5FXG6"/>
<sequence length="320" mass="35614">MPAPLSLSRQVEELTLIRCSLLPGEHLTFLDFSSDLRLGTFTSRNSAEHTSDTSEAETDVDKWERLISADSILDDDQLNDLLMLSPAKFRLAVDGAKVAFEVDCQGYDGECRSVNECIAISGDNLSRAMQEWWRERIKEGLDGVENEDGGGAPEYPLYQLLSLYLLPLLHQSIDDEIEEAASQHSQSAQPQKSQPSQEIYHVLFTSHHLVSSTKRRNLQSWSSDLKIVGFAKIGYPGVIYSQGSKDDIEEFVGNVKAMQWKALKVRFVEPLEDPSEPGASGGVNLRGWNEFEKVGQVVEEMRRLGRGKYVTEMGIGGGSD</sequence>
<organism evidence="1 2">
    <name type="scientific">Leucocoprinus leucothites</name>
    <dbReference type="NCBI Taxonomy" id="201217"/>
    <lineage>
        <taxon>Eukaryota</taxon>
        <taxon>Fungi</taxon>
        <taxon>Dikarya</taxon>
        <taxon>Basidiomycota</taxon>
        <taxon>Agaricomycotina</taxon>
        <taxon>Agaricomycetes</taxon>
        <taxon>Agaricomycetidae</taxon>
        <taxon>Agaricales</taxon>
        <taxon>Agaricineae</taxon>
        <taxon>Agaricaceae</taxon>
        <taxon>Leucocoprinus</taxon>
    </lineage>
</organism>
<evidence type="ECO:0000313" key="1">
    <source>
        <dbReference type="EMBL" id="KAF5352751.1"/>
    </source>
</evidence>
<dbReference type="InterPro" id="IPR059181">
    <property type="entry name" value="RWDD2A-B_C"/>
</dbReference>
<dbReference type="InterPro" id="IPR017359">
    <property type="entry name" value="Phi-like"/>
</dbReference>
<dbReference type="EMBL" id="JAACJO010000011">
    <property type="protein sequence ID" value="KAF5352751.1"/>
    <property type="molecule type" value="Genomic_DNA"/>
</dbReference>
<proteinExistence type="predicted"/>
<dbReference type="Proteomes" id="UP000559027">
    <property type="component" value="Unassembled WGS sequence"/>
</dbReference>
<gene>
    <name evidence="1" type="ORF">D9756_006243</name>
</gene>
<comment type="caution">
    <text evidence="1">The sequence shown here is derived from an EMBL/GenBank/DDBJ whole genome shotgun (WGS) entry which is preliminary data.</text>
</comment>
<name>A0A8H5FXG6_9AGAR</name>
<dbReference type="PANTHER" id="PTHR15955">
    <property type="entry name" value="RWD DOMAIN CONTAINING PROTEIN 2"/>
    <property type="match status" value="1"/>
</dbReference>
<dbReference type="OrthoDB" id="432412at2759"/>
<evidence type="ECO:0000313" key="2">
    <source>
        <dbReference type="Proteomes" id="UP000559027"/>
    </source>
</evidence>
<reference evidence="1 2" key="1">
    <citation type="journal article" date="2020" name="ISME J.">
        <title>Uncovering the hidden diversity of litter-decomposition mechanisms in mushroom-forming fungi.</title>
        <authorList>
            <person name="Floudas D."/>
            <person name="Bentzer J."/>
            <person name="Ahren D."/>
            <person name="Johansson T."/>
            <person name="Persson P."/>
            <person name="Tunlid A."/>
        </authorList>
    </citation>
    <scope>NUCLEOTIDE SEQUENCE [LARGE SCALE GENOMIC DNA]</scope>
    <source>
        <strain evidence="1 2">CBS 146.42</strain>
    </source>
</reference>
<dbReference type="CDD" id="cd24163">
    <property type="entry name" value="RWDD2_C"/>
    <property type="match status" value="1"/>
</dbReference>
<accession>A0A8H5FXG6</accession>
<dbReference type="PANTHER" id="PTHR15955:SF8">
    <property type="entry name" value="RWD DOMAIN-CONTAINING PROTEIN 2B-RELATED"/>
    <property type="match status" value="1"/>
</dbReference>
<keyword evidence="2" id="KW-1185">Reference proteome</keyword>
<protein>
    <submittedName>
        <fullName evidence="1">Uncharacterized protein</fullName>
    </submittedName>
</protein>